<dbReference type="EMBL" id="FOSV01000022">
    <property type="protein sequence ID" value="SFL72413.1"/>
    <property type="molecule type" value="Genomic_DNA"/>
</dbReference>
<accession>A0A1I4K1M9</accession>
<keyword evidence="2" id="KW-1185">Reference proteome</keyword>
<sequence>MSASDPTETLPDTIGVIAARRREMAVEHILFGALRHLAGRHPEMLDELDASLAHLWDQSEGTARDDEAVRDIARRFIKSLRAEA</sequence>
<evidence type="ECO:0000313" key="2">
    <source>
        <dbReference type="Proteomes" id="UP000198804"/>
    </source>
</evidence>
<dbReference type="Proteomes" id="UP000198804">
    <property type="component" value="Unassembled WGS sequence"/>
</dbReference>
<dbReference type="STRING" id="414703.SAMN04488125_12254"/>
<proteinExistence type="predicted"/>
<name>A0A1I4K1M9_9HYPH</name>
<protein>
    <submittedName>
        <fullName evidence="1">Uncharacterized protein</fullName>
    </submittedName>
</protein>
<reference evidence="2" key="1">
    <citation type="submission" date="2016-10" db="EMBL/GenBank/DDBJ databases">
        <authorList>
            <person name="Varghese N."/>
            <person name="Submissions S."/>
        </authorList>
    </citation>
    <scope>NUCLEOTIDE SEQUENCE [LARGE SCALE GENOMIC DNA]</scope>
    <source>
        <strain evidence="2">CGMCC 1.6474</strain>
    </source>
</reference>
<gene>
    <name evidence="1" type="ORF">SAMN04488125_12254</name>
</gene>
<evidence type="ECO:0000313" key="1">
    <source>
        <dbReference type="EMBL" id="SFL72413.1"/>
    </source>
</evidence>
<organism evidence="1 2">
    <name type="scientific">Methylorubrum salsuginis</name>
    <dbReference type="NCBI Taxonomy" id="414703"/>
    <lineage>
        <taxon>Bacteria</taxon>
        <taxon>Pseudomonadati</taxon>
        <taxon>Pseudomonadota</taxon>
        <taxon>Alphaproteobacteria</taxon>
        <taxon>Hyphomicrobiales</taxon>
        <taxon>Methylobacteriaceae</taxon>
        <taxon>Methylorubrum</taxon>
    </lineage>
</organism>
<dbReference type="RefSeq" id="WP_244535527.1">
    <property type="nucleotide sequence ID" value="NZ_FOSV01000022.1"/>
</dbReference>
<dbReference type="AlphaFoldDB" id="A0A1I4K1M9"/>